<dbReference type="Proteomes" id="UP001341840">
    <property type="component" value="Unassembled WGS sequence"/>
</dbReference>
<name>A0ABU6Y745_9FABA</name>
<feature type="compositionally biased region" description="Basic and acidic residues" evidence="1">
    <location>
        <begin position="88"/>
        <end position="108"/>
    </location>
</feature>
<evidence type="ECO:0000313" key="2">
    <source>
        <dbReference type="EMBL" id="MED6204533.1"/>
    </source>
</evidence>
<evidence type="ECO:0000256" key="1">
    <source>
        <dbReference type="SAM" id="MobiDB-lite"/>
    </source>
</evidence>
<evidence type="ECO:0000313" key="3">
    <source>
        <dbReference type="Proteomes" id="UP001341840"/>
    </source>
</evidence>
<sequence length="171" mass="19211">MASAGATTFLVTKEHQRWMKEGGVAHREECWIREKLATEREEGKWRCCALLKDSHNGFGSKVGGVRKKNLCGPPPRASWFVCASKTGKRSERPKKEKEGIERNNEDPRVSLNKAPQPRLPTAAPHATWVHEPVWDPPCCTCPPPRIPSQFAGMFVRYSSKLSLKLGVINNH</sequence>
<keyword evidence="3" id="KW-1185">Reference proteome</keyword>
<proteinExistence type="predicted"/>
<reference evidence="2 3" key="1">
    <citation type="journal article" date="2023" name="Plants (Basel)">
        <title>Bridging the Gap: Combining Genomics and Transcriptomics Approaches to Understand Stylosanthes scabra, an Orphan Legume from the Brazilian Caatinga.</title>
        <authorList>
            <person name="Ferreira-Neto J.R.C."/>
            <person name="da Silva M.D."/>
            <person name="Binneck E."/>
            <person name="de Melo N.F."/>
            <person name="da Silva R.H."/>
            <person name="de Melo A.L.T.M."/>
            <person name="Pandolfi V."/>
            <person name="Bustamante F.O."/>
            <person name="Brasileiro-Vidal A.C."/>
            <person name="Benko-Iseppon A.M."/>
        </authorList>
    </citation>
    <scope>NUCLEOTIDE SEQUENCE [LARGE SCALE GENOMIC DNA]</scope>
    <source>
        <tissue evidence="2">Leaves</tissue>
    </source>
</reference>
<accession>A0ABU6Y745</accession>
<organism evidence="2 3">
    <name type="scientific">Stylosanthes scabra</name>
    <dbReference type="NCBI Taxonomy" id="79078"/>
    <lineage>
        <taxon>Eukaryota</taxon>
        <taxon>Viridiplantae</taxon>
        <taxon>Streptophyta</taxon>
        <taxon>Embryophyta</taxon>
        <taxon>Tracheophyta</taxon>
        <taxon>Spermatophyta</taxon>
        <taxon>Magnoliopsida</taxon>
        <taxon>eudicotyledons</taxon>
        <taxon>Gunneridae</taxon>
        <taxon>Pentapetalae</taxon>
        <taxon>rosids</taxon>
        <taxon>fabids</taxon>
        <taxon>Fabales</taxon>
        <taxon>Fabaceae</taxon>
        <taxon>Papilionoideae</taxon>
        <taxon>50 kb inversion clade</taxon>
        <taxon>dalbergioids sensu lato</taxon>
        <taxon>Dalbergieae</taxon>
        <taxon>Pterocarpus clade</taxon>
        <taxon>Stylosanthes</taxon>
    </lineage>
</organism>
<gene>
    <name evidence="2" type="ORF">PIB30_009809</name>
</gene>
<feature type="region of interest" description="Disordered" evidence="1">
    <location>
        <begin position="84"/>
        <end position="121"/>
    </location>
</feature>
<protein>
    <submittedName>
        <fullName evidence="2">Uncharacterized protein</fullName>
    </submittedName>
</protein>
<dbReference type="EMBL" id="JASCZI010241678">
    <property type="protein sequence ID" value="MED6204533.1"/>
    <property type="molecule type" value="Genomic_DNA"/>
</dbReference>
<comment type="caution">
    <text evidence="2">The sequence shown here is derived from an EMBL/GenBank/DDBJ whole genome shotgun (WGS) entry which is preliminary data.</text>
</comment>